<protein>
    <submittedName>
        <fullName evidence="1">Ankyrin repeat and SOCS box protein 10</fullName>
    </submittedName>
</protein>
<dbReference type="PANTHER" id="PTHR14690:SF10">
    <property type="entry name" value="IQ AND AAA DOMAIN-CONTAINING PROTEIN-LIKE"/>
    <property type="match status" value="1"/>
</dbReference>
<sequence length="94" mass="11308">MIDRIYSKMWAHAHLDLTSRLAQEMPEMPSLLEKNRVVFFQRVATLCAHNVQIFQRLESGYDQMVHPQKRSILQQVLDEVIGWCWSSRTRWRHQ</sequence>
<dbReference type="Proteomes" id="UP001369086">
    <property type="component" value="Unassembled WGS sequence"/>
</dbReference>
<dbReference type="PANTHER" id="PTHR14690">
    <property type="entry name" value="IQ MOTIF CONTAINING WITH AAA DOMAIN 1"/>
    <property type="match status" value="1"/>
</dbReference>
<gene>
    <name evidence="1" type="ORF">HHUSO_G4986</name>
</gene>
<dbReference type="InterPro" id="IPR052267">
    <property type="entry name" value="N-DRC_Component"/>
</dbReference>
<comment type="caution">
    <text evidence="1">The sequence shown here is derived from an EMBL/GenBank/DDBJ whole genome shotgun (WGS) entry which is preliminary data.</text>
</comment>
<keyword evidence="2" id="KW-1185">Reference proteome</keyword>
<dbReference type="EMBL" id="JAHFZB010000004">
    <property type="protein sequence ID" value="KAK6490445.1"/>
    <property type="molecule type" value="Genomic_DNA"/>
</dbReference>
<reference evidence="1 2" key="1">
    <citation type="submission" date="2021-05" db="EMBL/GenBank/DDBJ databases">
        <authorList>
            <person name="Zahm M."/>
            <person name="Klopp C."/>
            <person name="Cabau C."/>
            <person name="Kuhl H."/>
            <person name="Suciu R."/>
            <person name="Ciorpac M."/>
            <person name="Holostenco D."/>
            <person name="Gessner J."/>
            <person name="Wuertz S."/>
            <person name="Hohne C."/>
            <person name="Stock M."/>
            <person name="Gislard M."/>
            <person name="Lluch J."/>
            <person name="Milhes M."/>
            <person name="Lampietro C."/>
            <person name="Lopez Roques C."/>
            <person name="Donnadieu C."/>
            <person name="Du K."/>
            <person name="Schartl M."/>
            <person name="Guiguen Y."/>
        </authorList>
    </citation>
    <scope>NUCLEOTIDE SEQUENCE [LARGE SCALE GENOMIC DNA]</scope>
    <source>
        <strain evidence="1">Hh-F2</strain>
        <tissue evidence="1">Blood</tissue>
    </source>
</reference>
<evidence type="ECO:0000313" key="2">
    <source>
        <dbReference type="Proteomes" id="UP001369086"/>
    </source>
</evidence>
<evidence type="ECO:0000313" key="1">
    <source>
        <dbReference type="EMBL" id="KAK6490445.1"/>
    </source>
</evidence>
<name>A0ABR1A037_HUSHU</name>
<organism evidence="1 2">
    <name type="scientific">Huso huso</name>
    <name type="common">Beluga</name>
    <name type="synonym">Acipenser huso</name>
    <dbReference type="NCBI Taxonomy" id="61971"/>
    <lineage>
        <taxon>Eukaryota</taxon>
        <taxon>Metazoa</taxon>
        <taxon>Chordata</taxon>
        <taxon>Craniata</taxon>
        <taxon>Vertebrata</taxon>
        <taxon>Euteleostomi</taxon>
        <taxon>Actinopterygii</taxon>
        <taxon>Chondrostei</taxon>
        <taxon>Acipenseriformes</taxon>
        <taxon>Acipenseridae</taxon>
        <taxon>Huso</taxon>
    </lineage>
</organism>
<proteinExistence type="predicted"/>
<accession>A0ABR1A037</accession>